<dbReference type="SMART" id="SM00895">
    <property type="entry name" value="FCD"/>
    <property type="match status" value="1"/>
</dbReference>
<feature type="domain" description="HTH gntR-type" evidence="4">
    <location>
        <begin position="6"/>
        <end position="73"/>
    </location>
</feature>
<proteinExistence type="predicted"/>
<evidence type="ECO:0000256" key="1">
    <source>
        <dbReference type="ARBA" id="ARBA00023015"/>
    </source>
</evidence>
<accession>A0A1H4NSI5</accession>
<dbReference type="PANTHER" id="PTHR43537">
    <property type="entry name" value="TRANSCRIPTIONAL REGULATOR, GNTR FAMILY"/>
    <property type="match status" value="1"/>
</dbReference>
<dbReference type="EMBL" id="FNSN01000003">
    <property type="protein sequence ID" value="SEB98134.1"/>
    <property type="molecule type" value="Genomic_DNA"/>
</dbReference>
<evidence type="ECO:0000256" key="3">
    <source>
        <dbReference type="ARBA" id="ARBA00023163"/>
    </source>
</evidence>
<dbReference type="AlphaFoldDB" id="A0A1H4NSI5"/>
<dbReference type="Pfam" id="PF00392">
    <property type="entry name" value="GntR"/>
    <property type="match status" value="1"/>
</dbReference>
<keyword evidence="2 5" id="KW-0238">DNA-binding</keyword>
<dbReference type="Gene3D" id="1.20.120.530">
    <property type="entry name" value="GntR ligand-binding domain-like"/>
    <property type="match status" value="1"/>
</dbReference>
<dbReference type="GO" id="GO:0003677">
    <property type="term" value="F:DNA binding"/>
    <property type="evidence" value="ECO:0007669"/>
    <property type="project" value="UniProtKB-KW"/>
</dbReference>
<dbReference type="RefSeq" id="WP_066210603.1">
    <property type="nucleotide sequence ID" value="NZ_FNSN01000003.1"/>
</dbReference>
<evidence type="ECO:0000256" key="2">
    <source>
        <dbReference type="ARBA" id="ARBA00023125"/>
    </source>
</evidence>
<dbReference type="InterPro" id="IPR000524">
    <property type="entry name" value="Tscrpt_reg_HTH_GntR"/>
</dbReference>
<keyword evidence="3" id="KW-0804">Transcription</keyword>
<dbReference type="Gene3D" id="1.10.10.10">
    <property type="entry name" value="Winged helix-like DNA-binding domain superfamily/Winged helix DNA-binding domain"/>
    <property type="match status" value="1"/>
</dbReference>
<dbReference type="SUPFAM" id="SSF48008">
    <property type="entry name" value="GntR ligand-binding domain-like"/>
    <property type="match status" value="1"/>
</dbReference>
<dbReference type="STRING" id="156980.SAMN04489745_1760"/>
<dbReference type="PROSITE" id="PS50949">
    <property type="entry name" value="HTH_GNTR"/>
    <property type="match status" value="1"/>
</dbReference>
<dbReference type="InterPro" id="IPR036390">
    <property type="entry name" value="WH_DNA-bd_sf"/>
</dbReference>
<dbReference type="Pfam" id="PF07729">
    <property type="entry name" value="FCD"/>
    <property type="match status" value="1"/>
</dbReference>
<dbReference type="InterPro" id="IPR036388">
    <property type="entry name" value="WH-like_DNA-bd_sf"/>
</dbReference>
<dbReference type="Proteomes" id="UP000182652">
    <property type="component" value="Unassembled WGS sequence"/>
</dbReference>
<protein>
    <submittedName>
        <fullName evidence="5">DNA-binding transcriptional regulator, FadR family</fullName>
    </submittedName>
</protein>
<dbReference type="GO" id="GO:0003700">
    <property type="term" value="F:DNA-binding transcription factor activity"/>
    <property type="evidence" value="ECO:0007669"/>
    <property type="project" value="InterPro"/>
</dbReference>
<gene>
    <name evidence="5" type="ORF">SAMN04489745_1760</name>
</gene>
<dbReference type="CDD" id="cd07377">
    <property type="entry name" value="WHTH_GntR"/>
    <property type="match status" value="1"/>
</dbReference>
<evidence type="ECO:0000259" key="4">
    <source>
        <dbReference type="PROSITE" id="PS50949"/>
    </source>
</evidence>
<dbReference type="SMART" id="SM00345">
    <property type="entry name" value="HTH_GNTR"/>
    <property type="match status" value="1"/>
</dbReference>
<dbReference type="SUPFAM" id="SSF46785">
    <property type="entry name" value="Winged helix' DNA-binding domain"/>
    <property type="match status" value="1"/>
</dbReference>
<dbReference type="InterPro" id="IPR011711">
    <property type="entry name" value="GntR_C"/>
</dbReference>
<name>A0A1H4NSI5_9MICC</name>
<dbReference type="InterPro" id="IPR008920">
    <property type="entry name" value="TF_FadR/GntR_C"/>
</dbReference>
<evidence type="ECO:0000313" key="6">
    <source>
        <dbReference type="Proteomes" id="UP000182652"/>
    </source>
</evidence>
<keyword evidence="1" id="KW-0805">Transcription regulation</keyword>
<dbReference type="PANTHER" id="PTHR43537:SF44">
    <property type="entry name" value="GNTR FAMILY REGULATORY PROTEIN"/>
    <property type="match status" value="1"/>
</dbReference>
<evidence type="ECO:0000313" key="5">
    <source>
        <dbReference type="EMBL" id="SEB98134.1"/>
    </source>
</evidence>
<organism evidence="5 6">
    <name type="scientific">Arthrobacter woluwensis</name>
    <dbReference type="NCBI Taxonomy" id="156980"/>
    <lineage>
        <taxon>Bacteria</taxon>
        <taxon>Bacillati</taxon>
        <taxon>Actinomycetota</taxon>
        <taxon>Actinomycetes</taxon>
        <taxon>Micrococcales</taxon>
        <taxon>Micrococcaceae</taxon>
        <taxon>Arthrobacter</taxon>
    </lineage>
</organism>
<reference evidence="5 6" key="1">
    <citation type="submission" date="2016-10" db="EMBL/GenBank/DDBJ databases">
        <authorList>
            <person name="de Groot N.N."/>
        </authorList>
    </citation>
    <scope>NUCLEOTIDE SEQUENCE [LARGE SCALE GENOMIC DNA]</scope>
    <source>
        <strain evidence="5 6">DSM 10495</strain>
    </source>
</reference>
<sequence length="249" mass="27303">MTSRQPSLHHQALEILGRRIVTGDLPAGHVMLAENLEAELKVSRSVVREAVRVLQSLGMVESIKRVGIRVLPAHAWNPFDASVIRWKMDSDARGAQLRSLAELRSAVEPVASELAAQNAPFALRRELLQVAEEMARVGRQGKLERFLDLDTRFHALVLSGSGNEMFATLIGQVAETLAGRTTHGLMPSQPKEEALQWHLDVARAILDGKAAAARRASAKLINETIEDLSPQWAGQPRVFVPLKPLSTQG</sequence>
<keyword evidence="6" id="KW-1185">Reference proteome</keyword>